<gene>
    <name evidence="2" type="ORF">BGK67_33890</name>
</gene>
<dbReference type="RefSeq" id="WP_069924565.1">
    <property type="nucleotide sequence ID" value="NZ_MEHK01000002.1"/>
</dbReference>
<evidence type="ECO:0000313" key="2">
    <source>
        <dbReference type="EMBL" id="OEJ22517.1"/>
    </source>
</evidence>
<reference evidence="2 3" key="1">
    <citation type="submission" date="2016-08" db="EMBL/GenBank/DDBJ databases">
        <title>The complete genome of Streptomyces subrutilus 10-1-1.</title>
        <authorList>
            <person name="Chen X."/>
        </authorList>
    </citation>
    <scope>NUCLEOTIDE SEQUENCE [LARGE SCALE GENOMIC DNA]</scope>
    <source>
        <strain evidence="2 3">10-1-1</strain>
    </source>
</reference>
<dbReference type="OrthoDB" id="4289141at2"/>
<keyword evidence="3" id="KW-1185">Reference proteome</keyword>
<proteinExistence type="predicted"/>
<evidence type="ECO:0000313" key="3">
    <source>
        <dbReference type="Proteomes" id="UP000095705"/>
    </source>
</evidence>
<dbReference type="EMBL" id="MEHK01000002">
    <property type="protein sequence ID" value="OEJ22517.1"/>
    <property type="molecule type" value="Genomic_DNA"/>
</dbReference>
<sequence length="351" mass="39520">MNTAPWDSGGQMPKAMRIHPHAPSKSLRSDNTGRCQYCHNLVWWFDRADGGRIPLLPKQFPTSRVPARARWSVDAGVARLGSVEDTCWIPHPAICPGIEHEEFTDAGLADLHRQSAINMQTAIREGRISAPLTRAENDDQDTGRERGGRRSRRDVIAYHSVHLLAPSTVGELLCVALSEATGQRCENQVHDDRAGFQGEWAETEIPYPRDNNGDAPFWEGQTMWVWSLNNVSYKESVRWRDQHCPAHASEITAPDAHPRECEHFDPFRNSNHIRYQRPATAPTVAQSPIKGTRLICVGKECDAGKVGAVPEREVVEGLGWMCYRCRPKHTARRATHRRWQADPGESGHVWP</sequence>
<feature type="region of interest" description="Disordered" evidence="1">
    <location>
        <begin position="127"/>
        <end position="151"/>
    </location>
</feature>
<accession>A0A1E5P0D2</accession>
<dbReference type="Pfam" id="PF19561">
    <property type="entry name" value="DUF6083"/>
    <property type="match status" value="1"/>
</dbReference>
<dbReference type="Proteomes" id="UP000095705">
    <property type="component" value="Unassembled WGS sequence"/>
</dbReference>
<evidence type="ECO:0000256" key="1">
    <source>
        <dbReference type="SAM" id="MobiDB-lite"/>
    </source>
</evidence>
<dbReference type="InterPro" id="IPR045729">
    <property type="entry name" value="DUF6083"/>
</dbReference>
<protein>
    <submittedName>
        <fullName evidence="2">Uncharacterized protein</fullName>
    </submittedName>
</protein>
<feature type="compositionally biased region" description="Basic and acidic residues" evidence="1">
    <location>
        <begin position="135"/>
        <end position="151"/>
    </location>
</feature>
<dbReference type="AlphaFoldDB" id="A0A1E5P0D2"/>
<comment type="caution">
    <text evidence="2">The sequence shown here is derived from an EMBL/GenBank/DDBJ whole genome shotgun (WGS) entry which is preliminary data.</text>
</comment>
<name>A0A1E5P0D2_9ACTN</name>
<organism evidence="2 3">
    <name type="scientific">Streptomyces subrutilus</name>
    <dbReference type="NCBI Taxonomy" id="36818"/>
    <lineage>
        <taxon>Bacteria</taxon>
        <taxon>Bacillati</taxon>
        <taxon>Actinomycetota</taxon>
        <taxon>Actinomycetes</taxon>
        <taxon>Kitasatosporales</taxon>
        <taxon>Streptomycetaceae</taxon>
        <taxon>Streptomyces</taxon>
    </lineage>
</organism>
<dbReference type="STRING" id="36818.BGK67_33890"/>
<feature type="region of interest" description="Disordered" evidence="1">
    <location>
        <begin position="1"/>
        <end position="29"/>
    </location>
</feature>